<evidence type="ECO:0000313" key="3">
    <source>
        <dbReference type="Proteomes" id="UP001054945"/>
    </source>
</evidence>
<organism evidence="2 3">
    <name type="scientific">Caerostris extrusa</name>
    <name type="common">Bark spider</name>
    <name type="synonym">Caerostris bankana</name>
    <dbReference type="NCBI Taxonomy" id="172846"/>
    <lineage>
        <taxon>Eukaryota</taxon>
        <taxon>Metazoa</taxon>
        <taxon>Ecdysozoa</taxon>
        <taxon>Arthropoda</taxon>
        <taxon>Chelicerata</taxon>
        <taxon>Arachnida</taxon>
        <taxon>Araneae</taxon>
        <taxon>Araneomorphae</taxon>
        <taxon>Entelegynae</taxon>
        <taxon>Araneoidea</taxon>
        <taxon>Araneidae</taxon>
        <taxon>Caerostris</taxon>
    </lineage>
</organism>
<sequence>MNKFKTEAVEKKSFKINYIFSKLLILNVVYFTLKAFITKIAEVSQDTLSTVHNSIRDYTAYPISLRGRILTNQMHLNSRYPSPVQWKSIQCNVKRDYCRCLYRYITQFTEYGLALLVNFRTNLLL</sequence>
<comment type="caution">
    <text evidence="2">The sequence shown here is derived from an EMBL/GenBank/DDBJ whole genome shotgun (WGS) entry which is preliminary data.</text>
</comment>
<keyword evidence="1" id="KW-1133">Transmembrane helix</keyword>
<keyword evidence="3" id="KW-1185">Reference proteome</keyword>
<evidence type="ECO:0000313" key="2">
    <source>
        <dbReference type="EMBL" id="GIY91650.1"/>
    </source>
</evidence>
<evidence type="ECO:0000256" key="1">
    <source>
        <dbReference type="SAM" id="Phobius"/>
    </source>
</evidence>
<dbReference type="AlphaFoldDB" id="A0AAV4XCG1"/>
<accession>A0AAV4XCG1</accession>
<feature type="transmembrane region" description="Helical" evidence="1">
    <location>
        <begin position="20"/>
        <end position="37"/>
    </location>
</feature>
<name>A0AAV4XCG1_CAEEX</name>
<proteinExistence type="predicted"/>
<dbReference type="EMBL" id="BPLR01000036">
    <property type="protein sequence ID" value="GIY91650.1"/>
    <property type="molecule type" value="Genomic_DNA"/>
</dbReference>
<keyword evidence="1" id="KW-0812">Transmembrane</keyword>
<reference evidence="2 3" key="1">
    <citation type="submission" date="2021-06" db="EMBL/GenBank/DDBJ databases">
        <title>Caerostris extrusa draft genome.</title>
        <authorList>
            <person name="Kono N."/>
            <person name="Arakawa K."/>
        </authorList>
    </citation>
    <scope>NUCLEOTIDE SEQUENCE [LARGE SCALE GENOMIC DNA]</scope>
</reference>
<gene>
    <name evidence="2" type="ORF">CEXT_218741</name>
</gene>
<dbReference type="Proteomes" id="UP001054945">
    <property type="component" value="Unassembled WGS sequence"/>
</dbReference>
<protein>
    <submittedName>
        <fullName evidence="2">Uncharacterized protein</fullName>
    </submittedName>
</protein>
<keyword evidence="1" id="KW-0472">Membrane</keyword>